<evidence type="ECO:0000313" key="1">
    <source>
        <dbReference type="EMBL" id="KIJ39368.1"/>
    </source>
</evidence>
<dbReference type="Proteomes" id="UP000054279">
    <property type="component" value="Unassembled WGS sequence"/>
</dbReference>
<gene>
    <name evidence="1" type="ORF">M422DRAFT_257987</name>
</gene>
<accession>A0A0C9U8L4</accession>
<organism evidence="1 2">
    <name type="scientific">Sphaerobolus stellatus (strain SS14)</name>
    <dbReference type="NCBI Taxonomy" id="990650"/>
    <lineage>
        <taxon>Eukaryota</taxon>
        <taxon>Fungi</taxon>
        <taxon>Dikarya</taxon>
        <taxon>Basidiomycota</taxon>
        <taxon>Agaricomycotina</taxon>
        <taxon>Agaricomycetes</taxon>
        <taxon>Phallomycetidae</taxon>
        <taxon>Geastrales</taxon>
        <taxon>Sphaerobolaceae</taxon>
        <taxon>Sphaerobolus</taxon>
    </lineage>
</organism>
<evidence type="ECO:0000313" key="2">
    <source>
        <dbReference type="Proteomes" id="UP000054279"/>
    </source>
</evidence>
<dbReference type="EMBL" id="KN837153">
    <property type="protein sequence ID" value="KIJ39368.1"/>
    <property type="molecule type" value="Genomic_DNA"/>
</dbReference>
<name>A0A0C9U8L4_SPHS4</name>
<dbReference type="HOGENOM" id="CLU_1256747_0_0_1"/>
<dbReference type="AlphaFoldDB" id="A0A0C9U8L4"/>
<sequence>MSGHQGKKSTGEFRVRFANMFTQEANKENVEVKARQAARQILWSHLDLRPKQCTLIQALYDASENGDPDSNQIEGHHFAPSNPVQQNEAASILMTHSLDSDSMEDIGSRWSVKWSKKTGKGKKEERRTLPMATHSLVPRFPFNLVPYLARPRQIYGEAIPTLRVLRLKLSEVLGTTQAAGMSAVSHNPHVSRLASPGKPHHLGSTRTAAYRSFKRCESLL</sequence>
<reference evidence="1 2" key="1">
    <citation type="submission" date="2014-06" db="EMBL/GenBank/DDBJ databases">
        <title>Evolutionary Origins and Diversification of the Mycorrhizal Mutualists.</title>
        <authorList>
            <consortium name="DOE Joint Genome Institute"/>
            <consortium name="Mycorrhizal Genomics Consortium"/>
            <person name="Kohler A."/>
            <person name="Kuo A."/>
            <person name="Nagy L.G."/>
            <person name="Floudas D."/>
            <person name="Copeland A."/>
            <person name="Barry K.W."/>
            <person name="Cichocki N."/>
            <person name="Veneault-Fourrey C."/>
            <person name="LaButti K."/>
            <person name="Lindquist E.A."/>
            <person name="Lipzen A."/>
            <person name="Lundell T."/>
            <person name="Morin E."/>
            <person name="Murat C."/>
            <person name="Riley R."/>
            <person name="Ohm R."/>
            <person name="Sun H."/>
            <person name="Tunlid A."/>
            <person name="Henrissat B."/>
            <person name="Grigoriev I.V."/>
            <person name="Hibbett D.S."/>
            <person name="Martin F."/>
        </authorList>
    </citation>
    <scope>NUCLEOTIDE SEQUENCE [LARGE SCALE GENOMIC DNA]</scope>
    <source>
        <strain evidence="1 2">SS14</strain>
    </source>
</reference>
<keyword evidence="2" id="KW-1185">Reference proteome</keyword>
<protein>
    <submittedName>
        <fullName evidence="1">Uncharacterized protein</fullName>
    </submittedName>
</protein>
<proteinExistence type="predicted"/>